<dbReference type="GO" id="GO:0006458">
    <property type="term" value="P:'de novo' protein folding"/>
    <property type="evidence" value="ECO:0007669"/>
    <property type="project" value="InterPro"/>
</dbReference>
<dbReference type="PANTHER" id="PTHR28090">
    <property type="entry name" value="PROTEIN ROT1"/>
    <property type="match status" value="1"/>
</dbReference>
<evidence type="ECO:0000256" key="8">
    <source>
        <dbReference type="ARBA" id="ARBA00023136"/>
    </source>
</evidence>
<evidence type="ECO:0000256" key="3">
    <source>
        <dbReference type="ARBA" id="ARBA00017291"/>
    </source>
</evidence>
<evidence type="ECO:0000256" key="11">
    <source>
        <dbReference type="SAM" id="SignalP"/>
    </source>
</evidence>
<evidence type="ECO:0000256" key="7">
    <source>
        <dbReference type="ARBA" id="ARBA00022989"/>
    </source>
</evidence>
<evidence type="ECO:0000256" key="9">
    <source>
        <dbReference type="ARBA" id="ARBA00024969"/>
    </source>
</evidence>
<dbReference type="Proteomes" id="UP000275772">
    <property type="component" value="Unassembled WGS sequence"/>
</dbReference>
<keyword evidence="6 10" id="KW-0256">Endoplasmic reticulum</keyword>
<accession>A0A383UHU4</accession>
<keyword evidence="4" id="KW-0812">Transmembrane</keyword>
<dbReference type="PIRSF" id="PIRSF017290">
    <property type="entry name" value="ROT1_prd"/>
    <property type="match status" value="1"/>
</dbReference>
<dbReference type="Pfam" id="PF10681">
    <property type="entry name" value="Rot1"/>
    <property type="match status" value="1"/>
</dbReference>
<comment type="similarity">
    <text evidence="2 10">Belongs to the ROT1 family.</text>
</comment>
<sequence>MKFTQTFLSAGLVAGISAVDVQLAGTWASKSGSTLTGPSFYNPVNDVFIEPSHTGISYSFTEDGFYEEAYYRAVSNPTKPSCPKAVLQFQHGTFTQNSDGSLSLTPFADDGRQLLSDPCANRHSLYTRYNQSETMQKYQLSIDSYTKMKRLDLYQFDGTPVVPLYLAYSPPQMLPTITMNPVAKTNNKNRKRSIGSTGQWESIDLPLNKHATHIKRELQPSLVHSINPSLMWWGGLAMTILGGVAYLL</sequence>
<dbReference type="GO" id="GO:0051082">
    <property type="term" value="F:unfolded protein binding"/>
    <property type="evidence" value="ECO:0007669"/>
    <property type="project" value="TreeGrafter"/>
</dbReference>
<evidence type="ECO:0000256" key="2">
    <source>
        <dbReference type="ARBA" id="ARBA00007149"/>
    </source>
</evidence>
<feature type="signal peptide" evidence="11">
    <location>
        <begin position="1"/>
        <end position="18"/>
    </location>
</feature>
<keyword evidence="7" id="KW-1133">Transmembrane helix</keyword>
<evidence type="ECO:0000256" key="10">
    <source>
        <dbReference type="PIRNR" id="PIRNR017290"/>
    </source>
</evidence>
<comment type="subcellular location">
    <subcellularLocation>
        <location evidence="1">Endoplasmic reticulum membrane</location>
        <topology evidence="1">Single-pass type I membrane protein</topology>
    </subcellularLocation>
</comment>
<name>A0A383UHU4_BLUHO</name>
<keyword evidence="5 11" id="KW-0732">Signal</keyword>
<proteinExistence type="inferred from homology"/>
<dbReference type="InterPro" id="IPR019623">
    <property type="entry name" value="Rot1"/>
</dbReference>
<gene>
    <name evidence="12" type="ORF">BLGHR1_10582</name>
</gene>
<organism evidence="12 13">
    <name type="scientific">Blumeria hordei</name>
    <name type="common">Barley powdery mildew</name>
    <name type="synonym">Blumeria graminis f. sp. hordei</name>
    <dbReference type="NCBI Taxonomy" id="2867405"/>
    <lineage>
        <taxon>Eukaryota</taxon>
        <taxon>Fungi</taxon>
        <taxon>Dikarya</taxon>
        <taxon>Ascomycota</taxon>
        <taxon>Pezizomycotina</taxon>
        <taxon>Leotiomycetes</taxon>
        <taxon>Erysiphales</taxon>
        <taxon>Erysiphaceae</taxon>
        <taxon>Blumeria</taxon>
    </lineage>
</organism>
<evidence type="ECO:0000256" key="6">
    <source>
        <dbReference type="ARBA" id="ARBA00022824"/>
    </source>
</evidence>
<feature type="chain" id="PRO_5017004375" description="Protein ROT1" evidence="11">
    <location>
        <begin position="19"/>
        <end position="248"/>
    </location>
</feature>
<dbReference type="VEuPathDB" id="FungiDB:BLGHR1_10582"/>
<evidence type="ECO:0000256" key="4">
    <source>
        <dbReference type="ARBA" id="ARBA00022692"/>
    </source>
</evidence>
<dbReference type="EMBL" id="UNSH01000004">
    <property type="protein sequence ID" value="SZE99863.1"/>
    <property type="molecule type" value="Genomic_DNA"/>
</dbReference>
<dbReference type="PANTHER" id="PTHR28090:SF1">
    <property type="entry name" value="PROTEIN ROT1"/>
    <property type="match status" value="1"/>
</dbReference>
<protein>
    <recommendedName>
        <fullName evidence="3 10">Protein ROT1</fullName>
    </recommendedName>
</protein>
<keyword evidence="8 10" id="KW-0472">Membrane</keyword>
<comment type="function">
    <text evidence="9 10">Required for normal levels of the cell wall 1,6-beta-glucan. Involved in a protein folding machinery chaperoning proteins acting in various physiological processes including cell wall synthesis and lysis of autophagic bodies.</text>
</comment>
<evidence type="ECO:0000313" key="13">
    <source>
        <dbReference type="Proteomes" id="UP000275772"/>
    </source>
</evidence>
<evidence type="ECO:0000313" key="12">
    <source>
        <dbReference type="EMBL" id="SZE99863.1"/>
    </source>
</evidence>
<dbReference type="GO" id="GO:0005789">
    <property type="term" value="C:endoplasmic reticulum membrane"/>
    <property type="evidence" value="ECO:0007669"/>
    <property type="project" value="UniProtKB-SubCell"/>
</dbReference>
<evidence type="ECO:0000256" key="5">
    <source>
        <dbReference type="ARBA" id="ARBA00022729"/>
    </source>
</evidence>
<evidence type="ECO:0000256" key="1">
    <source>
        <dbReference type="ARBA" id="ARBA00004115"/>
    </source>
</evidence>
<dbReference type="AlphaFoldDB" id="A0A383UHU4"/>
<reference evidence="12 13" key="1">
    <citation type="submission" date="2017-11" db="EMBL/GenBank/DDBJ databases">
        <authorList>
            <person name="Kracher B."/>
        </authorList>
    </citation>
    <scope>NUCLEOTIDE SEQUENCE [LARGE SCALE GENOMIC DNA]</scope>
    <source>
        <strain evidence="12 13">RACE1</strain>
    </source>
</reference>